<evidence type="ECO:0000256" key="2">
    <source>
        <dbReference type="SAM" id="Phobius"/>
    </source>
</evidence>
<proteinExistence type="predicted"/>
<dbReference type="OrthoDB" id="1952449at2"/>
<evidence type="ECO:0000313" key="3">
    <source>
        <dbReference type="EMBL" id="AOR24232.1"/>
    </source>
</evidence>
<feature type="transmembrane region" description="Helical" evidence="2">
    <location>
        <begin position="21"/>
        <end position="41"/>
    </location>
</feature>
<feature type="region of interest" description="Disordered" evidence="1">
    <location>
        <begin position="62"/>
        <end position="86"/>
    </location>
</feature>
<keyword evidence="4" id="KW-1185">Reference proteome</keyword>
<dbReference type="STRING" id="394958.BGI42_11035"/>
<keyword evidence="2" id="KW-0812">Transmembrane</keyword>
<name>A0A1D7XLM1_9CLOT</name>
<sequence>MAKPSIFSREYEKRMKKRRRNFLIIFIIIGIGIIISTVKILNNVTDYSAVKQKIQAWIDSDSSQNKEENLPKEESNQVKQVKKEPELPKSEEEFFEITLKNGQKVKATYINENGESKFKGLESEEQGLVYDISPSRKKLLILENDQSIKLYNVDGTSKLVSKEEYKSSKGDIFTKEAILMNNPQYLWNYNPKFVNDDMIVFVSNRPYFGTAATKQYLWMTNLNDNSDIVQWDLAAKKIEIAEYEEKGIKIAVDGNIYYIDINGNIVKQ</sequence>
<accession>A0A1D7XLM1</accession>
<gene>
    <name evidence="3" type="ORF">BGI42_11035</name>
</gene>
<keyword evidence="2" id="KW-0472">Membrane</keyword>
<dbReference type="KEGG" id="ctae:BGI42_11035"/>
<reference evidence="4" key="1">
    <citation type="submission" date="2016-09" db="EMBL/GenBank/DDBJ databases">
        <title>Genomics of Clostridium taeniosporum, an organism which forms endospores with ribbon-like appendages.</title>
        <authorList>
            <person name="Walker J.R."/>
        </authorList>
    </citation>
    <scope>NUCLEOTIDE SEQUENCE [LARGE SCALE GENOMIC DNA]</scope>
    <source>
        <strain evidence="4">1/k</strain>
    </source>
</reference>
<dbReference type="RefSeq" id="WP_069680368.1">
    <property type="nucleotide sequence ID" value="NZ_CP017253.2"/>
</dbReference>
<dbReference type="AlphaFoldDB" id="A0A1D7XLM1"/>
<evidence type="ECO:0000313" key="4">
    <source>
        <dbReference type="Proteomes" id="UP000094652"/>
    </source>
</evidence>
<feature type="compositionally biased region" description="Basic and acidic residues" evidence="1">
    <location>
        <begin position="64"/>
        <end position="86"/>
    </location>
</feature>
<evidence type="ECO:0000256" key="1">
    <source>
        <dbReference type="SAM" id="MobiDB-lite"/>
    </source>
</evidence>
<dbReference type="Proteomes" id="UP000094652">
    <property type="component" value="Chromosome"/>
</dbReference>
<dbReference type="SUPFAM" id="SSF69304">
    <property type="entry name" value="Tricorn protease N-terminal domain"/>
    <property type="match status" value="1"/>
</dbReference>
<dbReference type="EMBL" id="CP017253">
    <property type="protein sequence ID" value="AOR24232.1"/>
    <property type="molecule type" value="Genomic_DNA"/>
</dbReference>
<protein>
    <submittedName>
        <fullName evidence="3">Uncharacterized protein</fullName>
    </submittedName>
</protein>
<keyword evidence="2" id="KW-1133">Transmembrane helix</keyword>
<organism evidence="3 4">
    <name type="scientific">Clostridium taeniosporum</name>
    <dbReference type="NCBI Taxonomy" id="394958"/>
    <lineage>
        <taxon>Bacteria</taxon>
        <taxon>Bacillati</taxon>
        <taxon>Bacillota</taxon>
        <taxon>Clostridia</taxon>
        <taxon>Eubacteriales</taxon>
        <taxon>Clostridiaceae</taxon>
        <taxon>Clostridium</taxon>
    </lineage>
</organism>